<evidence type="ECO:0000256" key="4">
    <source>
        <dbReference type="SAM" id="MobiDB-lite"/>
    </source>
</evidence>
<dbReference type="SUPFAM" id="SSF53383">
    <property type="entry name" value="PLP-dependent transferases"/>
    <property type="match status" value="1"/>
</dbReference>
<comment type="cofactor">
    <cofactor evidence="1">
        <name>pyridoxal 5'-phosphate</name>
        <dbReference type="ChEBI" id="CHEBI:597326"/>
    </cofactor>
</comment>
<evidence type="ECO:0000256" key="2">
    <source>
        <dbReference type="ARBA" id="ARBA00022898"/>
    </source>
</evidence>
<dbReference type="AlphaFoldDB" id="A0A2M9BFX9"/>
<dbReference type="RefSeq" id="WP_100414499.1">
    <property type="nucleotide sequence ID" value="NZ_PGEZ01000001.1"/>
</dbReference>
<dbReference type="Gene3D" id="3.90.1150.10">
    <property type="entry name" value="Aspartate Aminotransferase, domain 1"/>
    <property type="match status" value="1"/>
</dbReference>
<proteinExistence type="inferred from homology"/>
<dbReference type="PANTHER" id="PTHR43713">
    <property type="entry name" value="GLUTAMATE-1-SEMIALDEHYDE 2,1-AMINOMUTASE"/>
    <property type="match status" value="1"/>
</dbReference>
<dbReference type="GO" id="GO:0030170">
    <property type="term" value="F:pyridoxal phosphate binding"/>
    <property type="evidence" value="ECO:0007669"/>
    <property type="project" value="InterPro"/>
</dbReference>
<dbReference type="EMBL" id="PGEZ01000001">
    <property type="protein sequence ID" value="PJJ56855.1"/>
    <property type="molecule type" value="Genomic_DNA"/>
</dbReference>
<dbReference type="Pfam" id="PF00202">
    <property type="entry name" value="Aminotran_3"/>
    <property type="match status" value="1"/>
</dbReference>
<comment type="caution">
    <text evidence="5">The sequence shown here is derived from an EMBL/GenBank/DDBJ whole genome shotgun (WGS) entry which is preliminary data.</text>
</comment>
<name>A0A2M9BFX9_9ACTN</name>
<dbReference type="InterPro" id="IPR015421">
    <property type="entry name" value="PyrdxlP-dep_Trfase_major"/>
</dbReference>
<feature type="compositionally biased region" description="Polar residues" evidence="4">
    <location>
        <begin position="8"/>
        <end position="20"/>
    </location>
</feature>
<protein>
    <submittedName>
        <fullName evidence="5">Glutamate-1-semialdehyde 2,1-aminomutase</fullName>
    </submittedName>
</protein>
<comment type="similarity">
    <text evidence="3">Belongs to the class-III pyridoxal-phosphate-dependent aminotransferase family.</text>
</comment>
<dbReference type="InterPro" id="IPR005814">
    <property type="entry name" value="Aminotrans_3"/>
</dbReference>
<reference evidence="5 6" key="1">
    <citation type="submission" date="2017-11" db="EMBL/GenBank/DDBJ databases">
        <title>Genomic Encyclopedia of Archaeal and Bacterial Type Strains, Phase II (KMG-II): From Individual Species to Whole Genera.</title>
        <authorList>
            <person name="Goeker M."/>
        </authorList>
    </citation>
    <scope>NUCLEOTIDE SEQUENCE [LARGE SCALE GENOMIC DNA]</scope>
    <source>
        <strain evidence="5 6">DSM 27763</strain>
    </source>
</reference>
<organism evidence="5 6">
    <name type="scientific">Mumia flava</name>
    <dbReference type="NCBI Taxonomy" id="1348852"/>
    <lineage>
        <taxon>Bacteria</taxon>
        <taxon>Bacillati</taxon>
        <taxon>Actinomycetota</taxon>
        <taxon>Actinomycetes</taxon>
        <taxon>Propionibacteriales</taxon>
        <taxon>Nocardioidaceae</taxon>
        <taxon>Mumia</taxon>
    </lineage>
</organism>
<sequence length="459" mass="48620">MDDAEADLSTTAPRSFDRSNAAQARLHELVPGGAHTYARGSDQYPEHMTPIIERGVGSRVRDVDGNWYVEYGQALRAITLGYADPGVVAAVTRAAQQGVGFARPSITEVEAAEAFLAHVPGADMVKFAKNGSDATTAAIKLARAATGRDLVAVCGTQPFFSVDDWFITTTSMGAGIPAPVHDQTLKFRYNDLDSVRTLLEQHPGRVAAVILEAATATAEPEPGFLEGLRELADRDGFVLVFDEMITGMRWSAGGAQEVYGVVPDLSTWGKGLANGFSIAALAGRRELMELGGLNTDASRVWLLSTTHGGETTGLAAMLAVYDAYAQRDVVGVMETQGEKLREGLRKAAADHGLSDHIPILGRPSCMVFGTKDHEGKPSQPFRTLFIQEMLKRGVLGPSLVVSAAHGDAEVAHTVEAAHGAMAVYARAVSAGSTDGLLVGRPVAPSVREFAAPRRLEVGS</sequence>
<accession>A0A2M9BFX9</accession>
<dbReference type="Gene3D" id="3.40.640.10">
    <property type="entry name" value="Type I PLP-dependent aspartate aminotransferase-like (Major domain)"/>
    <property type="match status" value="1"/>
</dbReference>
<evidence type="ECO:0000256" key="3">
    <source>
        <dbReference type="RuleBase" id="RU003560"/>
    </source>
</evidence>
<dbReference type="Proteomes" id="UP000230842">
    <property type="component" value="Unassembled WGS sequence"/>
</dbReference>
<dbReference type="GO" id="GO:0008483">
    <property type="term" value="F:transaminase activity"/>
    <property type="evidence" value="ECO:0007669"/>
    <property type="project" value="InterPro"/>
</dbReference>
<dbReference type="OrthoDB" id="4510254at2"/>
<dbReference type="PANTHER" id="PTHR43713:SF3">
    <property type="entry name" value="GLUTAMATE-1-SEMIALDEHYDE 2,1-AMINOMUTASE 1, CHLOROPLASTIC-RELATED"/>
    <property type="match status" value="1"/>
</dbReference>
<dbReference type="InterPro" id="IPR015424">
    <property type="entry name" value="PyrdxlP-dep_Trfase"/>
</dbReference>
<evidence type="ECO:0000256" key="1">
    <source>
        <dbReference type="ARBA" id="ARBA00001933"/>
    </source>
</evidence>
<dbReference type="NCBIfam" id="NF004856">
    <property type="entry name" value="PRK06209.1"/>
    <property type="match status" value="1"/>
</dbReference>
<evidence type="ECO:0000313" key="6">
    <source>
        <dbReference type="Proteomes" id="UP000230842"/>
    </source>
</evidence>
<keyword evidence="6" id="KW-1185">Reference proteome</keyword>
<feature type="region of interest" description="Disordered" evidence="4">
    <location>
        <begin position="1"/>
        <end position="20"/>
    </location>
</feature>
<evidence type="ECO:0000313" key="5">
    <source>
        <dbReference type="EMBL" id="PJJ56855.1"/>
    </source>
</evidence>
<gene>
    <name evidence="5" type="ORF">CLV56_1069</name>
</gene>
<keyword evidence="2 3" id="KW-0663">Pyridoxal phosphate</keyword>
<dbReference type="InterPro" id="IPR015422">
    <property type="entry name" value="PyrdxlP-dep_Trfase_small"/>
</dbReference>